<keyword evidence="2" id="KW-1185">Reference proteome</keyword>
<dbReference type="Proteomes" id="UP000249390">
    <property type="component" value="Unassembled WGS sequence"/>
</dbReference>
<dbReference type="EMBL" id="NQVE01000147">
    <property type="protein sequence ID" value="RAL44216.1"/>
    <property type="molecule type" value="Genomic_DNA"/>
</dbReference>
<sequence>MEAQLKIMEDKFTGIEEKINAQDMKLDQIMLILKKSGTKSGKEKEVYSSSGGDKTYLSMPLPTPLSNPTEWISYEDQKGVNDTLMDNECDFTFDNENSDVYVSEQTTDHVLRVILHVELRRIL</sequence>
<reference evidence="1 2" key="1">
    <citation type="submission" date="2018-06" db="EMBL/GenBank/DDBJ databases">
        <title>The Genome of Cuscuta australis (Dodder) Provides Insight into the Evolution of Plant Parasitism.</title>
        <authorList>
            <person name="Liu H."/>
        </authorList>
    </citation>
    <scope>NUCLEOTIDE SEQUENCE [LARGE SCALE GENOMIC DNA]</scope>
    <source>
        <strain evidence="2">cv. Yunnan</strain>
        <tissue evidence="1">Vines</tissue>
    </source>
</reference>
<name>A0A328DFG4_9ASTE</name>
<organism evidence="1 2">
    <name type="scientific">Cuscuta australis</name>
    <dbReference type="NCBI Taxonomy" id="267555"/>
    <lineage>
        <taxon>Eukaryota</taxon>
        <taxon>Viridiplantae</taxon>
        <taxon>Streptophyta</taxon>
        <taxon>Embryophyta</taxon>
        <taxon>Tracheophyta</taxon>
        <taxon>Spermatophyta</taxon>
        <taxon>Magnoliopsida</taxon>
        <taxon>eudicotyledons</taxon>
        <taxon>Gunneridae</taxon>
        <taxon>Pentapetalae</taxon>
        <taxon>asterids</taxon>
        <taxon>lamiids</taxon>
        <taxon>Solanales</taxon>
        <taxon>Convolvulaceae</taxon>
        <taxon>Cuscuteae</taxon>
        <taxon>Cuscuta</taxon>
        <taxon>Cuscuta subgen. Grammica</taxon>
        <taxon>Cuscuta sect. Cleistogrammica</taxon>
    </lineage>
</organism>
<evidence type="ECO:0000313" key="2">
    <source>
        <dbReference type="Proteomes" id="UP000249390"/>
    </source>
</evidence>
<comment type="caution">
    <text evidence="1">The sequence shown here is derived from an EMBL/GenBank/DDBJ whole genome shotgun (WGS) entry which is preliminary data.</text>
</comment>
<protein>
    <submittedName>
        <fullName evidence="1">Uncharacterized protein</fullName>
    </submittedName>
</protein>
<gene>
    <name evidence="1" type="ORF">DM860_016462</name>
</gene>
<evidence type="ECO:0000313" key="1">
    <source>
        <dbReference type="EMBL" id="RAL44216.1"/>
    </source>
</evidence>
<accession>A0A328DFG4</accession>
<dbReference type="AlphaFoldDB" id="A0A328DFG4"/>
<proteinExistence type="predicted"/>